<sequence length="526" mass="54406">MKKKLSLALALSAGLALVTQAETYTFIKTANTNWLTSNNGNWDPDGVPGAGDTVMTSATTTTAYNINLVSEVTTIENLIVDPAWKITATKNGEISAKTFNVTDTFTKSGSGDMIFTSGSGTLALNIDTVVFNSAALASGASQNSVFFGYNQSDAQALSSLNISNGLTLHGSGAGLGNSSVFLNVEGETNLGELTYDGVTTGYNQFVYLIASMGGEAKDRTINVKGINTASIGQMRASAFAPTSGTNTATLVIDTDAGKTYSAYLQAADGVGGVMKLVKRGEGTQVLTFHSSTYSGGTEVQGGLLNAVVSATSGNTPLGSGDVLLTGGNLQVNIRNGEDLITNKVITRSADSYYGLIRAAGQSFAGYSLTSDLTGGIATTAELIDGTASATRNIKGSFRSASDPQLLSDILTLTGSGADTFVLQFIINGAGTDNFLVYWNGTSWVKAVSVTGGTPTFVEGAYDPGEHYALGTYGVDSETGEVWAVIDYDGEFAVSAIPEAASAWILGSLAVLAVLVYRRRMTATGRN</sequence>
<evidence type="ECO:0000256" key="3">
    <source>
        <dbReference type="SAM" id="SignalP"/>
    </source>
</evidence>
<comment type="caution">
    <text evidence="4">The sequence shown here is derived from an EMBL/GenBank/DDBJ whole genome shotgun (WGS) entry which is preliminary data.</text>
</comment>
<dbReference type="NCBIfam" id="TIGR02601">
    <property type="entry name" value="autotrns_rpt"/>
    <property type="match status" value="1"/>
</dbReference>
<evidence type="ECO:0000256" key="2">
    <source>
        <dbReference type="SAM" id="Phobius"/>
    </source>
</evidence>
<evidence type="ECO:0000313" key="4">
    <source>
        <dbReference type="EMBL" id="MBC2595990.1"/>
    </source>
</evidence>
<feature type="transmembrane region" description="Helical" evidence="2">
    <location>
        <begin position="500"/>
        <end position="516"/>
    </location>
</feature>
<dbReference type="Proteomes" id="UP000546464">
    <property type="component" value="Unassembled WGS sequence"/>
</dbReference>
<dbReference type="EMBL" id="JACHVB010000060">
    <property type="protein sequence ID" value="MBC2595990.1"/>
    <property type="molecule type" value="Genomic_DNA"/>
</dbReference>
<dbReference type="AlphaFoldDB" id="A0A842HIL6"/>
<protein>
    <submittedName>
        <fullName evidence="4">Autotransporter-associated beta strand repeat-containing protein</fullName>
    </submittedName>
</protein>
<keyword evidence="2" id="KW-0812">Transmembrane</keyword>
<proteinExistence type="predicted"/>
<evidence type="ECO:0000256" key="1">
    <source>
        <dbReference type="ARBA" id="ARBA00022729"/>
    </source>
</evidence>
<feature type="signal peptide" evidence="3">
    <location>
        <begin position="1"/>
        <end position="21"/>
    </location>
</feature>
<name>A0A842HIL6_9BACT</name>
<dbReference type="RefSeq" id="WP_185676910.1">
    <property type="nucleotide sequence ID" value="NZ_JACHVB010000060.1"/>
</dbReference>
<keyword evidence="1 3" id="KW-0732">Signal</keyword>
<dbReference type="InterPro" id="IPR013425">
    <property type="entry name" value="Autotrns_rpt"/>
</dbReference>
<keyword evidence="5" id="KW-1185">Reference proteome</keyword>
<reference evidence="4 5" key="1">
    <citation type="submission" date="2020-07" db="EMBL/GenBank/DDBJ databases">
        <authorList>
            <person name="Feng X."/>
        </authorList>
    </citation>
    <scope>NUCLEOTIDE SEQUENCE [LARGE SCALE GENOMIC DNA]</scope>
    <source>
        <strain evidence="4 5">JCM31066</strain>
    </source>
</reference>
<evidence type="ECO:0000313" key="5">
    <source>
        <dbReference type="Proteomes" id="UP000546464"/>
    </source>
</evidence>
<organism evidence="4 5">
    <name type="scientific">Ruficoccus amylovorans</name>
    <dbReference type="NCBI Taxonomy" id="1804625"/>
    <lineage>
        <taxon>Bacteria</taxon>
        <taxon>Pseudomonadati</taxon>
        <taxon>Verrucomicrobiota</taxon>
        <taxon>Opitutia</taxon>
        <taxon>Puniceicoccales</taxon>
        <taxon>Cerasicoccaceae</taxon>
        <taxon>Ruficoccus</taxon>
    </lineage>
</organism>
<keyword evidence="2" id="KW-1133">Transmembrane helix</keyword>
<gene>
    <name evidence="4" type="ORF">H5P28_17120</name>
</gene>
<keyword evidence="2" id="KW-0472">Membrane</keyword>
<feature type="chain" id="PRO_5032660103" evidence="3">
    <location>
        <begin position="22"/>
        <end position="526"/>
    </location>
</feature>
<dbReference type="Pfam" id="PF12951">
    <property type="entry name" value="PATR"/>
    <property type="match status" value="1"/>
</dbReference>
<accession>A0A842HIL6</accession>